<accession>A0ABN8RW62</accession>
<feature type="transmembrane region" description="Helical" evidence="2">
    <location>
        <begin position="12"/>
        <end position="30"/>
    </location>
</feature>
<keyword evidence="2" id="KW-1133">Transmembrane helix</keyword>
<comment type="caution">
    <text evidence="3">The sequence shown here is derived from an EMBL/GenBank/DDBJ whole genome shotgun (WGS) entry which is preliminary data.</text>
</comment>
<dbReference type="Proteomes" id="UP001159405">
    <property type="component" value="Unassembled WGS sequence"/>
</dbReference>
<evidence type="ECO:0000256" key="1">
    <source>
        <dbReference type="ARBA" id="ARBA00010617"/>
    </source>
</evidence>
<keyword evidence="4" id="KW-1185">Reference proteome</keyword>
<dbReference type="Pfam" id="PF00067">
    <property type="entry name" value="p450"/>
    <property type="match status" value="1"/>
</dbReference>
<name>A0ABN8RW62_9CNID</name>
<dbReference type="Gene3D" id="1.10.630.10">
    <property type="entry name" value="Cytochrome P450"/>
    <property type="match status" value="1"/>
</dbReference>
<dbReference type="InterPro" id="IPR036396">
    <property type="entry name" value="Cyt_P450_sf"/>
</dbReference>
<dbReference type="InterPro" id="IPR001128">
    <property type="entry name" value="Cyt_P450"/>
</dbReference>
<evidence type="ECO:0000313" key="4">
    <source>
        <dbReference type="Proteomes" id="UP001159405"/>
    </source>
</evidence>
<evidence type="ECO:0008006" key="5">
    <source>
        <dbReference type="Google" id="ProtNLM"/>
    </source>
</evidence>
<reference evidence="3 4" key="1">
    <citation type="submission" date="2022-05" db="EMBL/GenBank/DDBJ databases">
        <authorList>
            <consortium name="Genoscope - CEA"/>
            <person name="William W."/>
        </authorList>
    </citation>
    <scope>NUCLEOTIDE SEQUENCE [LARGE SCALE GENOMIC DNA]</scope>
</reference>
<dbReference type="InterPro" id="IPR002401">
    <property type="entry name" value="Cyt_P450_E_grp-I"/>
</dbReference>
<gene>
    <name evidence="3" type="ORF">PLOB_00029056</name>
</gene>
<keyword evidence="2" id="KW-0812">Transmembrane</keyword>
<dbReference type="InterPro" id="IPR052666">
    <property type="entry name" value="CYP450_20A1-like"/>
</dbReference>
<dbReference type="PRINTS" id="PR00463">
    <property type="entry name" value="EP450I"/>
</dbReference>
<evidence type="ECO:0000313" key="3">
    <source>
        <dbReference type="EMBL" id="CAH3183696.1"/>
    </source>
</evidence>
<organism evidence="3 4">
    <name type="scientific">Porites lobata</name>
    <dbReference type="NCBI Taxonomy" id="104759"/>
    <lineage>
        <taxon>Eukaryota</taxon>
        <taxon>Metazoa</taxon>
        <taxon>Cnidaria</taxon>
        <taxon>Anthozoa</taxon>
        <taxon>Hexacorallia</taxon>
        <taxon>Scleractinia</taxon>
        <taxon>Fungiina</taxon>
        <taxon>Poritidae</taxon>
        <taxon>Porites</taxon>
    </lineage>
</organism>
<protein>
    <recommendedName>
        <fullName evidence="5">Cytochrome P450</fullName>
    </recommendedName>
</protein>
<dbReference type="PANTHER" id="PTHR24280:SF4">
    <property type="entry name" value="CYTOCHROME P450 20A1"/>
    <property type="match status" value="1"/>
</dbReference>
<keyword evidence="2" id="KW-0472">Membrane</keyword>
<sequence>MFPTHLSVNDLGVFAVAMVFGLIVVLLFMFDFKGRSKGPAIPGEEPLDSEMGNFLDMGKAGSVHEYLILLHEKYGSIAGFWWGEKYVVSLASPEYWKEVNHIFDRPLELFQMFEPLVGKKSIQNLNGPGARKKRQLMDRSFSQGAVKDYYEHFVMIAKEAADTFASYSPEEHIPLGKNMLTMAMKAISVAGMGRKFLNTKEIHKLGSAYDMCWDEMEARLSGPAPEPDSQREKDFQEARGAMRSLVKDFIKKRRQDEEKAEKLFIDSILDCDFMNEEEICDNVIGFFIGGFHTTGYMMTWCLYFLTKHPEVQEKVYQEIEEVLGDEDIKPMVSSELKYTRQVIDETLRASVLAPWGARVHEFDLQVGEYVIPKETPILLPFGVVLQDPNIWPEPKRFDPDRFSQEDIKQIPSLAYQPFGFAGKRKCPGWRFSIAEGLVLLSVLMKRFKFHLVDGQKVKPVHRLMTSPAEEIWVTITKR</sequence>
<evidence type="ECO:0000256" key="2">
    <source>
        <dbReference type="SAM" id="Phobius"/>
    </source>
</evidence>
<dbReference type="PANTHER" id="PTHR24280">
    <property type="entry name" value="CYTOCHROME P450 20A1"/>
    <property type="match status" value="1"/>
</dbReference>
<dbReference type="SUPFAM" id="SSF48264">
    <property type="entry name" value="Cytochrome P450"/>
    <property type="match status" value="1"/>
</dbReference>
<dbReference type="EMBL" id="CALNXK010000361">
    <property type="protein sequence ID" value="CAH3183696.1"/>
    <property type="molecule type" value="Genomic_DNA"/>
</dbReference>
<proteinExistence type="inferred from homology"/>
<comment type="similarity">
    <text evidence="1">Belongs to the cytochrome P450 family.</text>
</comment>